<keyword evidence="13" id="KW-1185">Reference proteome</keyword>
<gene>
    <name evidence="12" type="ORF">EEX84_00795</name>
</gene>
<dbReference type="PANTHER" id="PTHR11136">
    <property type="entry name" value="FOLYLPOLYGLUTAMATE SYNTHASE-RELATED"/>
    <property type="match status" value="1"/>
</dbReference>
<organism evidence="12 13">
    <name type="scientific">Planococcus salinus</name>
    <dbReference type="NCBI Taxonomy" id="1848460"/>
    <lineage>
        <taxon>Bacteria</taxon>
        <taxon>Bacillati</taxon>
        <taxon>Bacillota</taxon>
        <taxon>Bacilli</taxon>
        <taxon>Bacillales</taxon>
        <taxon>Caryophanaceae</taxon>
        <taxon>Planococcus</taxon>
    </lineage>
</organism>
<keyword evidence="6" id="KW-0067">ATP-binding</keyword>
<dbReference type="NCBIfam" id="TIGR01499">
    <property type="entry name" value="folC"/>
    <property type="match status" value="1"/>
</dbReference>
<feature type="domain" description="Mur ligase C-terminal" evidence="10">
    <location>
        <begin position="266"/>
        <end position="355"/>
    </location>
</feature>
<keyword evidence="4" id="KW-0479">Metal-binding</keyword>
<evidence type="ECO:0000313" key="13">
    <source>
        <dbReference type="Proteomes" id="UP000275473"/>
    </source>
</evidence>
<protein>
    <recommendedName>
        <fullName evidence="2">tetrahydrofolate synthase</fullName>
        <ecNumber evidence="2">6.3.2.17</ecNumber>
    </recommendedName>
    <alternativeName>
        <fullName evidence="8">Tetrahydrofolylpolyglutamate synthase</fullName>
    </alternativeName>
</protein>
<evidence type="ECO:0000256" key="7">
    <source>
        <dbReference type="ARBA" id="ARBA00022842"/>
    </source>
</evidence>
<evidence type="ECO:0000256" key="4">
    <source>
        <dbReference type="ARBA" id="ARBA00022723"/>
    </source>
</evidence>
<dbReference type="GO" id="GO:0046872">
    <property type="term" value="F:metal ion binding"/>
    <property type="evidence" value="ECO:0007669"/>
    <property type="project" value="UniProtKB-KW"/>
</dbReference>
<evidence type="ECO:0000256" key="1">
    <source>
        <dbReference type="ARBA" id="ARBA00008276"/>
    </source>
</evidence>
<keyword evidence="7" id="KW-0460">Magnesium</keyword>
<comment type="similarity">
    <text evidence="1">Belongs to the folylpolyglutamate synthase family.</text>
</comment>
<name>A0A3M8PCU8_9BACL</name>
<evidence type="ECO:0000256" key="2">
    <source>
        <dbReference type="ARBA" id="ARBA00013025"/>
    </source>
</evidence>
<dbReference type="PROSITE" id="PS01012">
    <property type="entry name" value="FOLYLPOLYGLU_SYNT_2"/>
    <property type="match status" value="1"/>
</dbReference>
<evidence type="ECO:0000256" key="5">
    <source>
        <dbReference type="ARBA" id="ARBA00022741"/>
    </source>
</evidence>
<dbReference type="InterPro" id="IPR004101">
    <property type="entry name" value="Mur_ligase_C"/>
</dbReference>
<dbReference type="GO" id="GO:0008841">
    <property type="term" value="F:dihydrofolate synthase activity"/>
    <property type="evidence" value="ECO:0007669"/>
    <property type="project" value="TreeGrafter"/>
</dbReference>
<dbReference type="Pfam" id="PF02875">
    <property type="entry name" value="Mur_ligase_C"/>
    <property type="match status" value="1"/>
</dbReference>
<reference evidence="12 13" key="1">
    <citation type="journal article" date="2018" name="Int. J. Syst. Evol. Microbiol.">
        <title>Planococcus salinus sp. nov., a moderately halophilic bacterium isolated from a saline-alkali soil.</title>
        <authorList>
            <person name="Gan L."/>
        </authorList>
    </citation>
    <scope>NUCLEOTIDE SEQUENCE [LARGE SCALE GENOMIC DNA]</scope>
    <source>
        <strain evidence="12 13">LCB217</strain>
    </source>
</reference>
<dbReference type="GO" id="GO:0005524">
    <property type="term" value="F:ATP binding"/>
    <property type="evidence" value="ECO:0007669"/>
    <property type="project" value="UniProtKB-KW"/>
</dbReference>
<dbReference type="Pfam" id="PF08245">
    <property type="entry name" value="Mur_ligase_M"/>
    <property type="match status" value="1"/>
</dbReference>
<feature type="domain" description="Mur ligase central" evidence="11">
    <location>
        <begin position="46"/>
        <end position="186"/>
    </location>
</feature>
<dbReference type="InterPro" id="IPR013221">
    <property type="entry name" value="Mur_ligase_cen"/>
</dbReference>
<dbReference type="SUPFAM" id="SSF53244">
    <property type="entry name" value="MurD-like peptide ligases, peptide-binding domain"/>
    <property type="match status" value="1"/>
</dbReference>
<evidence type="ECO:0000259" key="10">
    <source>
        <dbReference type="Pfam" id="PF02875"/>
    </source>
</evidence>
<sequence length="393" mass="43976">MINGLELYKTKWNIQTANDIKPGLEAVTSALAELNNPHRSGKFVHIAGTNGKGSTAALLGAILREHGWTVGHFYSPAIVDVHDQIQLDGQAIPEAELHSIMERLAALETALTDFELLTVAAFVFFKQQAPDIAIIEAGMGGLLDSTNVINPEVAIIPTIAMEHTNFLGDTMEEIARHKAGIIKKWKPVIVGDVPEEAWNVIEQTANRLHSDLIRPKQPVKVEMKLKGPHQLHNARLAWEAAKELLLLDFDEQKAEQALSEATIPNRFEEVVPNVFFDGAHNPASTEALVETIRQQLPDKKIHIVMGLLKDKDYISILRKLETVGDRFTFLEFDNERAMPAEKLFEENQCKIKTIQNGYDILPVLNENEATIVTGSLYLLTDIRKRNWSYFKKG</sequence>
<dbReference type="InterPro" id="IPR001645">
    <property type="entry name" value="Folylpolyglutamate_synth"/>
</dbReference>
<dbReference type="Gene3D" id="3.90.190.20">
    <property type="entry name" value="Mur ligase, C-terminal domain"/>
    <property type="match status" value="1"/>
</dbReference>
<keyword evidence="3" id="KW-0436">Ligase</keyword>
<dbReference type="InterPro" id="IPR018109">
    <property type="entry name" value="Folylpolyglutamate_synth_CS"/>
</dbReference>
<dbReference type="OrthoDB" id="9809356at2"/>
<proteinExistence type="inferred from homology"/>
<dbReference type="GO" id="GO:0004326">
    <property type="term" value="F:tetrahydrofolylpolyglutamate synthase activity"/>
    <property type="evidence" value="ECO:0007669"/>
    <property type="project" value="UniProtKB-EC"/>
</dbReference>
<dbReference type="EMBL" id="RIAX01000001">
    <property type="protein sequence ID" value="RNF40924.1"/>
    <property type="molecule type" value="Genomic_DNA"/>
</dbReference>
<evidence type="ECO:0000256" key="6">
    <source>
        <dbReference type="ARBA" id="ARBA00022840"/>
    </source>
</evidence>
<dbReference type="GO" id="GO:0005737">
    <property type="term" value="C:cytoplasm"/>
    <property type="evidence" value="ECO:0007669"/>
    <property type="project" value="TreeGrafter"/>
</dbReference>
<accession>A0A3M8PCU8</accession>
<evidence type="ECO:0000256" key="9">
    <source>
        <dbReference type="ARBA" id="ARBA00047493"/>
    </source>
</evidence>
<evidence type="ECO:0000259" key="11">
    <source>
        <dbReference type="Pfam" id="PF08245"/>
    </source>
</evidence>
<dbReference type="AlphaFoldDB" id="A0A3M8PCU8"/>
<dbReference type="PANTHER" id="PTHR11136:SF0">
    <property type="entry name" value="DIHYDROFOLATE SYNTHETASE-RELATED"/>
    <property type="match status" value="1"/>
</dbReference>
<dbReference type="InterPro" id="IPR036615">
    <property type="entry name" value="Mur_ligase_C_dom_sf"/>
</dbReference>
<evidence type="ECO:0000256" key="3">
    <source>
        <dbReference type="ARBA" id="ARBA00022598"/>
    </source>
</evidence>
<dbReference type="Proteomes" id="UP000275473">
    <property type="component" value="Unassembled WGS sequence"/>
</dbReference>
<dbReference type="InterPro" id="IPR036565">
    <property type="entry name" value="Mur-like_cat_sf"/>
</dbReference>
<dbReference type="SUPFAM" id="SSF53623">
    <property type="entry name" value="MurD-like peptide ligases, catalytic domain"/>
    <property type="match status" value="1"/>
</dbReference>
<dbReference type="RefSeq" id="WP_123163674.1">
    <property type="nucleotide sequence ID" value="NZ_RIAX01000001.1"/>
</dbReference>
<dbReference type="Gene3D" id="3.40.1190.10">
    <property type="entry name" value="Mur-like, catalytic domain"/>
    <property type="match status" value="1"/>
</dbReference>
<evidence type="ECO:0000256" key="8">
    <source>
        <dbReference type="ARBA" id="ARBA00030592"/>
    </source>
</evidence>
<comment type="catalytic activity">
    <reaction evidence="9">
        <text>(6S)-5,6,7,8-tetrahydrofolyl-(gamma-L-Glu)(n) + L-glutamate + ATP = (6S)-5,6,7,8-tetrahydrofolyl-(gamma-L-Glu)(n+1) + ADP + phosphate + H(+)</text>
        <dbReference type="Rhea" id="RHEA:10580"/>
        <dbReference type="Rhea" id="RHEA-COMP:14738"/>
        <dbReference type="Rhea" id="RHEA-COMP:14740"/>
        <dbReference type="ChEBI" id="CHEBI:15378"/>
        <dbReference type="ChEBI" id="CHEBI:29985"/>
        <dbReference type="ChEBI" id="CHEBI:30616"/>
        <dbReference type="ChEBI" id="CHEBI:43474"/>
        <dbReference type="ChEBI" id="CHEBI:141005"/>
        <dbReference type="ChEBI" id="CHEBI:456216"/>
        <dbReference type="EC" id="6.3.2.17"/>
    </reaction>
</comment>
<keyword evidence="5" id="KW-0547">Nucleotide-binding</keyword>
<dbReference type="PIRSF" id="PIRSF001563">
    <property type="entry name" value="Folylpolyglu_synth"/>
    <property type="match status" value="1"/>
</dbReference>
<evidence type="ECO:0000313" key="12">
    <source>
        <dbReference type="EMBL" id="RNF40924.1"/>
    </source>
</evidence>
<comment type="caution">
    <text evidence="12">The sequence shown here is derived from an EMBL/GenBank/DDBJ whole genome shotgun (WGS) entry which is preliminary data.</text>
</comment>
<dbReference type="EC" id="6.3.2.17" evidence="2"/>